<name>A0A6C0JGY1_9ZZZZ</name>
<reference evidence="1" key="1">
    <citation type="journal article" date="2020" name="Nature">
        <title>Giant virus diversity and host interactions through global metagenomics.</title>
        <authorList>
            <person name="Schulz F."/>
            <person name="Roux S."/>
            <person name="Paez-Espino D."/>
            <person name="Jungbluth S."/>
            <person name="Walsh D.A."/>
            <person name="Denef V.J."/>
            <person name="McMahon K.D."/>
            <person name="Konstantinidis K.T."/>
            <person name="Eloe-Fadrosh E.A."/>
            <person name="Kyrpides N.C."/>
            <person name="Woyke T."/>
        </authorList>
    </citation>
    <scope>NUCLEOTIDE SEQUENCE</scope>
    <source>
        <strain evidence="1">GVMAG-M-3300027708-5</strain>
    </source>
</reference>
<sequence>MPNIASIFVPRIKTVLTQKKMTSILQQGKIGNILNLEMHINKNTNDPYYYAFIVMEFYDNPLSTYFYENIQKRGSMNFIYDIENQQCWEFKKHIPHGSRCSSPVTLYDDRNSLAKEYEDMQREFFQLCCIP</sequence>
<proteinExistence type="predicted"/>
<accession>A0A6C0JGY1</accession>
<dbReference type="AlphaFoldDB" id="A0A6C0JGY1"/>
<protein>
    <submittedName>
        <fullName evidence="1">Uncharacterized protein</fullName>
    </submittedName>
</protein>
<dbReference type="EMBL" id="MN740405">
    <property type="protein sequence ID" value="QHU04892.1"/>
    <property type="molecule type" value="Genomic_DNA"/>
</dbReference>
<evidence type="ECO:0000313" key="1">
    <source>
        <dbReference type="EMBL" id="QHU04892.1"/>
    </source>
</evidence>
<organism evidence="1">
    <name type="scientific">viral metagenome</name>
    <dbReference type="NCBI Taxonomy" id="1070528"/>
    <lineage>
        <taxon>unclassified sequences</taxon>
        <taxon>metagenomes</taxon>
        <taxon>organismal metagenomes</taxon>
    </lineage>
</organism>